<evidence type="ECO:0000256" key="7">
    <source>
        <dbReference type="ARBA" id="ARBA00023136"/>
    </source>
</evidence>
<keyword evidence="8 9" id="KW-0012">Acyltransferase</keyword>
<evidence type="ECO:0000256" key="1">
    <source>
        <dbReference type="ARBA" id="ARBA00022475"/>
    </source>
</evidence>
<dbReference type="PANTHER" id="PTHR30606">
    <property type="entry name" value="LIPID A BIOSYNTHESIS LAUROYL ACYLTRANSFERASE"/>
    <property type="match status" value="1"/>
</dbReference>
<evidence type="ECO:0000256" key="2">
    <source>
        <dbReference type="ARBA" id="ARBA00022519"/>
    </source>
</evidence>
<keyword evidence="2 9" id="KW-0997">Cell inner membrane</keyword>
<dbReference type="GO" id="GO:0016746">
    <property type="term" value="F:acyltransferase activity"/>
    <property type="evidence" value="ECO:0007669"/>
    <property type="project" value="UniProtKB-KW"/>
</dbReference>
<name>A0ABW8K099_9GAMM</name>
<comment type="catalytic activity">
    <reaction evidence="9">
        <text>an alpha-Kdo-(2-&gt;4)-alpha-Kdo-(2-&gt;6)-lipid IVA + a fatty acyl-[ACP] = an alpha-Kdo-(2-&gt;4)-alpha-Kdo-(2-&gt;6)-(acyl)-lipid IVA + holo-[ACP]</text>
        <dbReference type="Rhea" id="RHEA:69396"/>
        <dbReference type="Rhea" id="RHEA-COMP:9685"/>
        <dbReference type="Rhea" id="RHEA-COMP:14125"/>
        <dbReference type="ChEBI" id="CHEBI:64479"/>
        <dbReference type="ChEBI" id="CHEBI:138651"/>
        <dbReference type="ChEBI" id="CHEBI:176429"/>
        <dbReference type="ChEBI" id="CHEBI:176430"/>
        <dbReference type="EC" id="2.3.1.241"/>
    </reaction>
</comment>
<keyword evidence="1 9" id="KW-1003">Cell membrane</keyword>
<comment type="pathway">
    <text evidence="9">Bacterial outer membrane biogenesis; lipopolysaccharide biosynthesis.</text>
</comment>
<dbReference type="HAMAP" id="MF_01942">
    <property type="entry name" value="Lipid_A_LpxL_LpxP"/>
    <property type="match status" value="1"/>
</dbReference>
<sequence length="305" mass="34376">MHRPSFDRSLLAPRHWPAWAGLGVIWLIARLPYPALMRVGRWLGGLAMRIDSARRPVAEANIALCFPELDRAQQAALVNAHLRDIGLMLVEFALGWMGRDEAIARLPLSVEGLEHLERARAAGKGVLLVGGHFSHLELCARLVSQRIRIAGMYRRMDSAVFEWAVLRARLRYADAMFEKDDIRGTVKYLRGGGTLWYAPDQDMRSKDSVFVPFFGVPAATITATHHLARMGNAVVIPFFHRRLPDNGGYALRLGAPLEHVPSDDVLEDTARVNACIEQMVREAPEQYLWVHKRFKTRPDGMPPVY</sequence>
<dbReference type="PIRSF" id="PIRSF026649">
    <property type="entry name" value="MsbB"/>
    <property type="match status" value="1"/>
</dbReference>
<evidence type="ECO:0000256" key="6">
    <source>
        <dbReference type="ARBA" id="ARBA00022989"/>
    </source>
</evidence>
<gene>
    <name evidence="9 10" type="primary">lpxL</name>
    <name evidence="10" type="ORF">ISP17_17465</name>
</gene>
<comment type="similarity">
    <text evidence="9">Belongs to the LpxL/LpxM/LpxP family.</text>
</comment>
<dbReference type="NCBIfam" id="TIGR02207">
    <property type="entry name" value="lipid_A_htrB"/>
    <property type="match status" value="1"/>
</dbReference>
<organism evidence="10 11">
    <name type="scientific">Dyella ginsengisoli</name>
    <dbReference type="NCBI Taxonomy" id="363848"/>
    <lineage>
        <taxon>Bacteria</taxon>
        <taxon>Pseudomonadati</taxon>
        <taxon>Pseudomonadota</taxon>
        <taxon>Gammaproteobacteria</taxon>
        <taxon>Lysobacterales</taxon>
        <taxon>Rhodanobacteraceae</taxon>
        <taxon>Dyella</taxon>
    </lineage>
</organism>
<protein>
    <recommendedName>
        <fullName evidence="9">Lipid A biosynthesis acyltransferase</fullName>
        <ecNumber evidence="9">2.3.1.241</ecNumber>
    </recommendedName>
    <alternativeName>
        <fullName evidence="9">Kdo(2)-lipid IV(A) acyltransferase</fullName>
    </alternativeName>
</protein>
<comment type="function">
    <text evidence="9">Catalyzes the transfer of an acyl chain from an acyl-[acyl-carrier-protein] (ACP) to a Kdo(2)-lipid IV(A) to form a Kdo(2)-(acyl)-lipid IV(A).</text>
</comment>
<dbReference type="CDD" id="cd07984">
    <property type="entry name" value="LPLAT_LABLAT-like"/>
    <property type="match status" value="1"/>
</dbReference>
<comment type="pathway">
    <text evidence="9">Glycolipid biosynthesis; KDO(2)-lipid A biosynthesis; KDO(2)-lipid A from CMP-3-deoxy-D-manno-octulosonate and lipid IV(A): step 3/4.</text>
</comment>
<keyword evidence="6 9" id="KW-1133">Transmembrane helix</keyword>
<feature type="short sequence motif" description="HXXXXD motif" evidence="9">
    <location>
        <begin position="132"/>
        <end position="137"/>
    </location>
</feature>
<keyword evidence="5 9" id="KW-0448">Lipopolysaccharide biosynthesis</keyword>
<comment type="caution">
    <text evidence="10">The sequence shown here is derived from an EMBL/GenBank/DDBJ whole genome shotgun (WGS) entry which is preliminary data.</text>
</comment>
<evidence type="ECO:0000313" key="11">
    <source>
        <dbReference type="Proteomes" id="UP001620460"/>
    </source>
</evidence>
<comment type="subcellular location">
    <subcellularLocation>
        <location evidence="9">Cell inner membrane</location>
        <topology evidence="9">Single-pass membrane protein</topology>
    </subcellularLocation>
</comment>
<proteinExistence type="inferred from homology"/>
<keyword evidence="11" id="KW-1185">Reference proteome</keyword>
<dbReference type="Proteomes" id="UP001620460">
    <property type="component" value="Unassembled WGS sequence"/>
</dbReference>
<dbReference type="PANTHER" id="PTHR30606:SF9">
    <property type="entry name" value="LIPID A BIOSYNTHESIS LAUROYLTRANSFERASE"/>
    <property type="match status" value="1"/>
</dbReference>
<keyword evidence="7 9" id="KW-0472">Membrane</keyword>
<evidence type="ECO:0000256" key="4">
    <source>
        <dbReference type="ARBA" id="ARBA00022692"/>
    </source>
</evidence>
<evidence type="ECO:0000256" key="8">
    <source>
        <dbReference type="ARBA" id="ARBA00023315"/>
    </source>
</evidence>
<evidence type="ECO:0000256" key="5">
    <source>
        <dbReference type="ARBA" id="ARBA00022985"/>
    </source>
</evidence>
<reference evidence="10 11" key="1">
    <citation type="submission" date="2020-10" db="EMBL/GenBank/DDBJ databases">
        <title>Phylogeny of dyella-like bacteria.</title>
        <authorList>
            <person name="Fu J."/>
        </authorList>
    </citation>
    <scope>NUCLEOTIDE SEQUENCE [LARGE SCALE GENOMIC DNA]</scope>
    <source>
        <strain evidence="10 11">Gsoil3046</strain>
    </source>
</reference>
<keyword evidence="4 9" id="KW-0812">Transmembrane</keyword>
<dbReference type="Pfam" id="PF03279">
    <property type="entry name" value="Lip_A_acyltrans"/>
    <property type="match status" value="1"/>
</dbReference>
<evidence type="ECO:0000256" key="9">
    <source>
        <dbReference type="HAMAP-Rule" id="MF_01942"/>
    </source>
</evidence>
<dbReference type="EC" id="2.3.1.241" evidence="9"/>
<keyword evidence="3 9" id="KW-0808">Transferase</keyword>
<dbReference type="InterPro" id="IPR011920">
    <property type="entry name" value="Lipid_A_LpxL_LpxP"/>
</dbReference>
<accession>A0ABW8K099</accession>
<dbReference type="InterPro" id="IPR004960">
    <property type="entry name" value="LipA_acyltrans"/>
</dbReference>
<evidence type="ECO:0000313" key="10">
    <source>
        <dbReference type="EMBL" id="MFK2905751.1"/>
    </source>
</evidence>
<evidence type="ECO:0000256" key="3">
    <source>
        <dbReference type="ARBA" id="ARBA00022679"/>
    </source>
</evidence>
<dbReference type="EMBL" id="JADIKM010000006">
    <property type="protein sequence ID" value="MFK2905751.1"/>
    <property type="molecule type" value="Genomic_DNA"/>
</dbReference>